<evidence type="ECO:0000313" key="2">
    <source>
        <dbReference type="EMBL" id="SEI96321.1"/>
    </source>
</evidence>
<name>A0A1H6UVQ6_9FIRM</name>
<keyword evidence="3" id="KW-1185">Reference proteome</keyword>
<dbReference type="STRING" id="84035.SAMN05660742_10292"/>
<organism evidence="2 3">
    <name type="scientific">Propionispira arboris</name>
    <dbReference type="NCBI Taxonomy" id="84035"/>
    <lineage>
        <taxon>Bacteria</taxon>
        <taxon>Bacillati</taxon>
        <taxon>Bacillota</taxon>
        <taxon>Negativicutes</taxon>
        <taxon>Selenomonadales</taxon>
        <taxon>Selenomonadaceae</taxon>
        <taxon>Propionispira</taxon>
    </lineage>
</organism>
<dbReference type="Gene3D" id="1.20.1600.10">
    <property type="entry name" value="Outer membrane efflux proteins (OEP)"/>
    <property type="match status" value="1"/>
</dbReference>
<dbReference type="GO" id="GO:0015562">
    <property type="term" value="F:efflux transmembrane transporter activity"/>
    <property type="evidence" value="ECO:0007669"/>
    <property type="project" value="InterPro"/>
</dbReference>
<gene>
    <name evidence="2" type="ORF">SAMN05660742_10292</name>
</gene>
<dbReference type="EMBL" id="FNZK01000002">
    <property type="protein sequence ID" value="SEI96321.1"/>
    <property type="molecule type" value="Genomic_DNA"/>
</dbReference>
<sequence length="74" mass="8483">MSLKRRRIHDRGQVRYQPGIATNLDVIDAQGALTTAKFNYINARYDYNKYTVQLAQAIGTITEDDIHDKKEAAR</sequence>
<dbReference type="RefSeq" id="WP_245741226.1">
    <property type="nucleotide sequence ID" value="NZ_FNZK01000002.1"/>
</dbReference>
<dbReference type="Proteomes" id="UP000199662">
    <property type="component" value="Unassembled WGS sequence"/>
</dbReference>
<reference evidence="3" key="1">
    <citation type="submission" date="2016-10" db="EMBL/GenBank/DDBJ databases">
        <authorList>
            <person name="Varghese N."/>
            <person name="Submissions S."/>
        </authorList>
    </citation>
    <scope>NUCLEOTIDE SEQUENCE [LARGE SCALE GENOMIC DNA]</scope>
    <source>
        <strain evidence="3">DSM 2179</strain>
    </source>
</reference>
<proteinExistence type="inferred from homology"/>
<dbReference type="InterPro" id="IPR003423">
    <property type="entry name" value="OMP_efflux"/>
</dbReference>
<protein>
    <submittedName>
        <fullName evidence="2">Outer membrane efflux protein</fullName>
    </submittedName>
</protein>
<evidence type="ECO:0000313" key="3">
    <source>
        <dbReference type="Proteomes" id="UP000199662"/>
    </source>
</evidence>
<dbReference type="AlphaFoldDB" id="A0A1H6UVQ6"/>
<dbReference type="Pfam" id="PF02321">
    <property type="entry name" value="OEP"/>
    <property type="match status" value="1"/>
</dbReference>
<comment type="similarity">
    <text evidence="1">Belongs to the outer membrane factor (OMF) (TC 1.B.17) family.</text>
</comment>
<dbReference type="SUPFAM" id="SSF56954">
    <property type="entry name" value="Outer membrane efflux proteins (OEP)"/>
    <property type="match status" value="1"/>
</dbReference>
<evidence type="ECO:0000256" key="1">
    <source>
        <dbReference type="ARBA" id="ARBA00007613"/>
    </source>
</evidence>
<accession>A0A1H6UVQ6</accession>